<dbReference type="EMBL" id="CP042913">
    <property type="protein sequence ID" value="QEG35232.1"/>
    <property type="molecule type" value="Genomic_DNA"/>
</dbReference>
<dbReference type="Pfam" id="PF14534">
    <property type="entry name" value="DUF4440"/>
    <property type="match status" value="1"/>
</dbReference>
<feature type="domain" description="DUF4440" evidence="2">
    <location>
        <begin position="39"/>
        <end position="147"/>
    </location>
</feature>
<dbReference type="RefSeq" id="WP_148073768.1">
    <property type="nucleotide sequence ID" value="NZ_CP042913.1"/>
</dbReference>
<dbReference type="KEGG" id="bgok:Pr1d_25260"/>
<keyword evidence="1" id="KW-0732">Signal</keyword>
<dbReference type="Gene3D" id="3.10.450.50">
    <property type="match status" value="1"/>
</dbReference>
<feature type="chain" id="PRO_5022673769" evidence="1">
    <location>
        <begin position="25"/>
        <end position="318"/>
    </location>
</feature>
<accession>A0A5B9QCL8</accession>
<sequence precursor="true">MKRFFDSLLLIAFLGIFPSGTCWSQEEAAEQANPDEAAIRANAEAYVEAYNKRDAKAVAEMWSPDAVYMDPTTGEAVVGQEELTALFEEDFTATPDLKIEVSIDSIDFVSPNVAIENGVATVTVPDQEPAISNYSAVHVKRDGKWLIDRVSESDVPSPPPTNYEQLQKLEWLIGSWVDGDDNSTIVTECQWTKNCNFITRSFAVVVRDEIDLSGFQIIGWDAAAKEIRSWVFDSHGGFAEGTWELEGDQWVIHSKGTLASGEKSSSVNIVVPVDENSFTWQSVNRQVGGQLLPNVEEVLIVRDQTEESEYLEEEMAAE</sequence>
<dbReference type="AlphaFoldDB" id="A0A5B9QCL8"/>
<dbReference type="NCBIfam" id="TIGR02246">
    <property type="entry name" value="SgcJ/EcaC family oxidoreductase"/>
    <property type="match status" value="1"/>
</dbReference>
<name>A0A5B9QCL8_9BACT</name>
<gene>
    <name evidence="3" type="ORF">Pr1d_25260</name>
</gene>
<evidence type="ECO:0000259" key="2">
    <source>
        <dbReference type="Pfam" id="PF14534"/>
    </source>
</evidence>
<reference evidence="3 4" key="1">
    <citation type="submission" date="2019-08" db="EMBL/GenBank/DDBJ databases">
        <title>Deep-cultivation of Planctomycetes and their phenomic and genomic characterization uncovers novel biology.</title>
        <authorList>
            <person name="Wiegand S."/>
            <person name="Jogler M."/>
            <person name="Boedeker C."/>
            <person name="Pinto D."/>
            <person name="Vollmers J."/>
            <person name="Rivas-Marin E."/>
            <person name="Kohn T."/>
            <person name="Peeters S.H."/>
            <person name="Heuer A."/>
            <person name="Rast P."/>
            <person name="Oberbeckmann S."/>
            <person name="Bunk B."/>
            <person name="Jeske O."/>
            <person name="Meyerdierks A."/>
            <person name="Storesund J.E."/>
            <person name="Kallscheuer N."/>
            <person name="Luecker S."/>
            <person name="Lage O.M."/>
            <person name="Pohl T."/>
            <person name="Merkel B.J."/>
            <person name="Hornburger P."/>
            <person name="Mueller R.-W."/>
            <person name="Bruemmer F."/>
            <person name="Labrenz M."/>
            <person name="Spormann A.M."/>
            <person name="Op den Camp H."/>
            <person name="Overmann J."/>
            <person name="Amann R."/>
            <person name="Jetten M.S.M."/>
            <person name="Mascher T."/>
            <person name="Medema M.H."/>
            <person name="Devos D.P."/>
            <person name="Kaster A.-K."/>
            <person name="Ovreas L."/>
            <person name="Rohde M."/>
            <person name="Galperin M.Y."/>
            <person name="Jogler C."/>
        </authorList>
    </citation>
    <scope>NUCLEOTIDE SEQUENCE [LARGE SCALE GENOMIC DNA]</scope>
    <source>
        <strain evidence="3 4">Pr1d</strain>
    </source>
</reference>
<proteinExistence type="predicted"/>
<protein>
    <submittedName>
        <fullName evidence="3">SnoaL-like domain protein</fullName>
    </submittedName>
</protein>
<evidence type="ECO:0000313" key="4">
    <source>
        <dbReference type="Proteomes" id="UP000323917"/>
    </source>
</evidence>
<dbReference type="OrthoDB" id="263788at2"/>
<organism evidence="3 4">
    <name type="scientific">Bythopirellula goksoeyrii</name>
    <dbReference type="NCBI Taxonomy" id="1400387"/>
    <lineage>
        <taxon>Bacteria</taxon>
        <taxon>Pseudomonadati</taxon>
        <taxon>Planctomycetota</taxon>
        <taxon>Planctomycetia</taxon>
        <taxon>Pirellulales</taxon>
        <taxon>Lacipirellulaceae</taxon>
        <taxon>Bythopirellula</taxon>
    </lineage>
</organism>
<dbReference type="SUPFAM" id="SSF54427">
    <property type="entry name" value="NTF2-like"/>
    <property type="match status" value="1"/>
</dbReference>
<feature type="signal peptide" evidence="1">
    <location>
        <begin position="1"/>
        <end position="24"/>
    </location>
</feature>
<evidence type="ECO:0000313" key="3">
    <source>
        <dbReference type="EMBL" id="QEG35232.1"/>
    </source>
</evidence>
<dbReference type="InterPro" id="IPR032710">
    <property type="entry name" value="NTF2-like_dom_sf"/>
</dbReference>
<dbReference type="Proteomes" id="UP000323917">
    <property type="component" value="Chromosome"/>
</dbReference>
<dbReference type="InterPro" id="IPR011944">
    <property type="entry name" value="Steroid_delta5-4_isomerase"/>
</dbReference>
<evidence type="ECO:0000256" key="1">
    <source>
        <dbReference type="SAM" id="SignalP"/>
    </source>
</evidence>
<dbReference type="InterPro" id="IPR027843">
    <property type="entry name" value="DUF4440"/>
</dbReference>
<keyword evidence="4" id="KW-1185">Reference proteome</keyword>